<dbReference type="AlphaFoldDB" id="A0AAV1TLC0"/>
<gene>
    <name evidence="1" type="ORF">PM001_LOCUS8305</name>
</gene>
<organism evidence="1 2">
    <name type="scientific">Peronospora matthiolae</name>
    <dbReference type="NCBI Taxonomy" id="2874970"/>
    <lineage>
        <taxon>Eukaryota</taxon>
        <taxon>Sar</taxon>
        <taxon>Stramenopiles</taxon>
        <taxon>Oomycota</taxon>
        <taxon>Peronosporomycetes</taxon>
        <taxon>Peronosporales</taxon>
        <taxon>Peronosporaceae</taxon>
        <taxon>Peronospora</taxon>
    </lineage>
</organism>
<evidence type="ECO:0000313" key="1">
    <source>
        <dbReference type="EMBL" id="CAK7923155.1"/>
    </source>
</evidence>
<evidence type="ECO:0000313" key="2">
    <source>
        <dbReference type="Proteomes" id="UP001162060"/>
    </source>
</evidence>
<comment type="caution">
    <text evidence="1">The sequence shown here is derived from an EMBL/GenBank/DDBJ whole genome shotgun (WGS) entry which is preliminary data.</text>
</comment>
<sequence>MEKIDMVSKAKGCGRAPAPCRNADTISNTGEKLKHLHVSALSLLHFTKNMSSRVKEAGENNCQAGTTSWYRYGNLNYQRSREAMKVGQHHAA</sequence>
<dbReference type="EMBL" id="CAKLBY020000067">
    <property type="protein sequence ID" value="CAK7923155.1"/>
    <property type="molecule type" value="Genomic_DNA"/>
</dbReference>
<dbReference type="Proteomes" id="UP001162060">
    <property type="component" value="Unassembled WGS sequence"/>
</dbReference>
<accession>A0AAV1TLC0</accession>
<proteinExistence type="predicted"/>
<protein>
    <submittedName>
        <fullName evidence="1">Uncharacterized protein</fullName>
    </submittedName>
</protein>
<reference evidence="1" key="1">
    <citation type="submission" date="2024-01" db="EMBL/GenBank/DDBJ databases">
        <authorList>
            <person name="Webb A."/>
        </authorList>
    </citation>
    <scope>NUCLEOTIDE SEQUENCE</scope>
    <source>
        <strain evidence="1">Pm1</strain>
    </source>
</reference>
<name>A0AAV1TLC0_9STRA</name>